<evidence type="ECO:0000256" key="3">
    <source>
        <dbReference type="ARBA" id="ARBA00023163"/>
    </source>
</evidence>
<keyword evidence="1" id="KW-0805">Transcription regulation</keyword>
<evidence type="ECO:0000313" key="6">
    <source>
        <dbReference type="EMBL" id="QQV77562.1"/>
    </source>
</evidence>
<dbReference type="EMBL" id="CP061035">
    <property type="protein sequence ID" value="QQV77562.1"/>
    <property type="molecule type" value="Genomic_DNA"/>
</dbReference>
<protein>
    <submittedName>
        <fullName evidence="6">Crp/Fnr family transcriptional regulator</fullName>
    </submittedName>
</protein>
<dbReference type="CDD" id="cd00038">
    <property type="entry name" value="CAP_ED"/>
    <property type="match status" value="1"/>
</dbReference>
<organism evidence="6 7">
    <name type="scientific">Sphingomonas aliaeris</name>
    <dbReference type="NCBI Taxonomy" id="2759526"/>
    <lineage>
        <taxon>Bacteria</taxon>
        <taxon>Pseudomonadati</taxon>
        <taxon>Pseudomonadota</taxon>
        <taxon>Alphaproteobacteria</taxon>
        <taxon>Sphingomonadales</taxon>
        <taxon>Sphingomonadaceae</taxon>
        <taxon>Sphingomonas</taxon>
    </lineage>
</organism>
<name>A0A974S4F6_9SPHN</name>
<dbReference type="SUPFAM" id="SSF51206">
    <property type="entry name" value="cAMP-binding domain-like"/>
    <property type="match status" value="1"/>
</dbReference>
<feature type="region of interest" description="Disordered" evidence="4">
    <location>
        <begin position="250"/>
        <end position="269"/>
    </location>
</feature>
<feature type="domain" description="HTH crp-type" evidence="5">
    <location>
        <begin position="150"/>
        <end position="224"/>
    </location>
</feature>
<dbReference type="Gene3D" id="2.60.120.10">
    <property type="entry name" value="Jelly Rolls"/>
    <property type="match status" value="1"/>
</dbReference>
<dbReference type="InterPro" id="IPR036390">
    <property type="entry name" value="WH_DNA-bd_sf"/>
</dbReference>
<dbReference type="InterPro" id="IPR000595">
    <property type="entry name" value="cNMP-bd_dom"/>
</dbReference>
<dbReference type="RefSeq" id="WP_202094118.1">
    <property type="nucleotide sequence ID" value="NZ_CP061035.1"/>
</dbReference>
<keyword evidence="7" id="KW-1185">Reference proteome</keyword>
<dbReference type="InterPro" id="IPR036388">
    <property type="entry name" value="WH-like_DNA-bd_sf"/>
</dbReference>
<dbReference type="SUPFAM" id="SSF46785">
    <property type="entry name" value="Winged helix' DNA-binding domain"/>
    <property type="match status" value="1"/>
</dbReference>
<evidence type="ECO:0000259" key="5">
    <source>
        <dbReference type="PROSITE" id="PS51063"/>
    </source>
</evidence>
<keyword evidence="3" id="KW-0804">Transcription</keyword>
<proteinExistence type="predicted"/>
<dbReference type="GO" id="GO:0003677">
    <property type="term" value="F:DNA binding"/>
    <property type="evidence" value="ECO:0007669"/>
    <property type="project" value="UniProtKB-KW"/>
</dbReference>
<dbReference type="InterPro" id="IPR018490">
    <property type="entry name" value="cNMP-bd_dom_sf"/>
</dbReference>
<dbReference type="SMART" id="SM00419">
    <property type="entry name" value="HTH_CRP"/>
    <property type="match status" value="1"/>
</dbReference>
<dbReference type="Pfam" id="PF00027">
    <property type="entry name" value="cNMP_binding"/>
    <property type="match status" value="1"/>
</dbReference>
<gene>
    <name evidence="6" type="ORF">H5J25_01775</name>
</gene>
<evidence type="ECO:0000256" key="1">
    <source>
        <dbReference type="ARBA" id="ARBA00023015"/>
    </source>
</evidence>
<sequence>MLKPILLQVLFDKLDRLVDLGEHDKAALSALPQHHKTIPTGGYIVREGTKPDYCAILLQGYAIRQKLSADGKRQILAIQIAGDPLDAQHMFLDCADHTVQALGEARVAIIPRHALQTVVMSRPALTHAFAVNGQVDASIFREWLLNIGRRDARKRLAHLFCEIAVRLEANGQSTTDGFYLPMSQEELGDATSLTSVHVNRSLRILEDEGFIARNGRTIRFPDKAATMKMAGFDPRYLHLGRQSDAVIAESVQNGESSRGAGDRYGRSDA</sequence>
<dbReference type="InterPro" id="IPR014710">
    <property type="entry name" value="RmlC-like_jellyroll"/>
</dbReference>
<reference evidence="7" key="1">
    <citation type="submission" date="2020-09" db="EMBL/GenBank/DDBJ databases">
        <title>Sphingomonas sp., a new species isolated from pork steak.</title>
        <authorList>
            <person name="Heidler von Heilborn D."/>
        </authorList>
    </citation>
    <scope>NUCLEOTIDE SEQUENCE [LARGE SCALE GENOMIC DNA]</scope>
</reference>
<accession>A0A974S4F6</accession>
<evidence type="ECO:0000256" key="4">
    <source>
        <dbReference type="SAM" id="MobiDB-lite"/>
    </source>
</evidence>
<feature type="compositionally biased region" description="Basic and acidic residues" evidence="4">
    <location>
        <begin position="260"/>
        <end position="269"/>
    </location>
</feature>
<evidence type="ECO:0000313" key="7">
    <source>
        <dbReference type="Proteomes" id="UP000595894"/>
    </source>
</evidence>
<dbReference type="GO" id="GO:0006355">
    <property type="term" value="P:regulation of DNA-templated transcription"/>
    <property type="evidence" value="ECO:0007669"/>
    <property type="project" value="InterPro"/>
</dbReference>
<dbReference type="InterPro" id="IPR012318">
    <property type="entry name" value="HTH_CRP"/>
</dbReference>
<dbReference type="KEGG" id="sari:H5J25_01775"/>
<dbReference type="Gene3D" id="1.10.10.10">
    <property type="entry name" value="Winged helix-like DNA-binding domain superfamily/Winged helix DNA-binding domain"/>
    <property type="match status" value="1"/>
</dbReference>
<dbReference type="PROSITE" id="PS51063">
    <property type="entry name" value="HTH_CRP_2"/>
    <property type="match status" value="1"/>
</dbReference>
<dbReference type="Proteomes" id="UP000595894">
    <property type="component" value="Chromosome"/>
</dbReference>
<dbReference type="Pfam" id="PF13545">
    <property type="entry name" value="HTH_Crp_2"/>
    <property type="match status" value="1"/>
</dbReference>
<evidence type="ECO:0000256" key="2">
    <source>
        <dbReference type="ARBA" id="ARBA00023125"/>
    </source>
</evidence>
<keyword evidence="2" id="KW-0238">DNA-binding</keyword>
<dbReference type="AlphaFoldDB" id="A0A974S4F6"/>